<evidence type="ECO:0000313" key="5">
    <source>
        <dbReference type="EMBL" id="KDB21508.1"/>
    </source>
</evidence>
<dbReference type="PROSITE" id="PS00194">
    <property type="entry name" value="THIOREDOXIN_1"/>
    <property type="match status" value="1"/>
</dbReference>
<dbReference type="InterPro" id="IPR036249">
    <property type="entry name" value="Thioredoxin-like_sf"/>
</dbReference>
<dbReference type="Pfam" id="PF00085">
    <property type="entry name" value="Thioredoxin"/>
    <property type="match status" value="1"/>
</dbReference>
<dbReference type="OrthoDB" id="2121326at2759"/>
<proteinExistence type="inferred from homology"/>
<feature type="domain" description="Thioredoxin" evidence="3">
    <location>
        <begin position="1"/>
        <end position="109"/>
    </location>
</feature>
<organism evidence="5 6">
    <name type="scientific">Trichophyton interdigitale (strain MR816)</name>
    <dbReference type="NCBI Taxonomy" id="1215338"/>
    <lineage>
        <taxon>Eukaryota</taxon>
        <taxon>Fungi</taxon>
        <taxon>Dikarya</taxon>
        <taxon>Ascomycota</taxon>
        <taxon>Pezizomycotina</taxon>
        <taxon>Eurotiomycetes</taxon>
        <taxon>Eurotiomycetidae</taxon>
        <taxon>Onygenales</taxon>
        <taxon>Arthrodermataceae</taxon>
        <taxon>Trichophyton</taxon>
    </lineage>
</organism>
<dbReference type="OMA" id="PIFEMFP"/>
<name>A0A059J1D4_TRIIM</name>
<dbReference type="InterPro" id="IPR037047">
    <property type="entry name" value="PITH_dom_sf"/>
</dbReference>
<keyword evidence="6" id="KW-1185">Reference proteome</keyword>
<sequence length="331" mass="36353">MSKTIEVTSIEEFIALLSMTPVLIADFYADWCGPCKAIAPVFESLSQQHAGDKVKFAKVNVDKQEEIARLFHITAMPTFIVYHHGEILREIKGAGKESLTTAVMAGVQTANGEAPEVSKEISSDDGSTWLGAPAPRTYQDITDEVEVKGIDMLNRDDEAGPARSLFDSQIPSALAAANTKGKENEPKTPDWVLSDTDEQLIVFIPFQSSTKVHSLQITSLPPYSDDEEDALMRPRTIKFFTNHAHIIGFEDADDSKPVQTCEISPKAWDPKTGTATVELRYVLFQGVSSLNVYFVDGDGDGEKIRVDRLRIFGEKGEKREGVIEKVGASGN</sequence>
<evidence type="ECO:0000256" key="1">
    <source>
        <dbReference type="ARBA" id="ARBA00008987"/>
    </source>
</evidence>
<gene>
    <name evidence="5" type="ORF">H109_06561</name>
</gene>
<evidence type="ECO:0000259" key="3">
    <source>
        <dbReference type="PROSITE" id="PS51352"/>
    </source>
</evidence>
<dbReference type="SUPFAM" id="SSF49785">
    <property type="entry name" value="Galactose-binding domain-like"/>
    <property type="match status" value="1"/>
</dbReference>
<dbReference type="PRINTS" id="PR00421">
    <property type="entry name" value="THIOREDOXIN"/>
</dbReference>
<dbReference type="EMBL" id="AOKY01000490">
    <property type="protein sequence ID" value="KDB21508.1"/>
    <property type="molecule type" value="Genomic_DNA"/>
</dbReference>
<dbReference type="PROSITE" id="PS51532">
    <property type="entry name" value="PITH"/>
    <property type="match status" value="1"/>
</dbReference>
<dbReference type="InterPro" id="IPR010400">
    <property type="entry name" value="PITH_dom"/>
</dbReference>
<comment type="caution">
    <text evidence="5">The sequence shown here is derived from an EMBL/GenBank/DDBJ whole genome shotgun (WGS) entry which is preliminary data.</text>
</comment>
<keyword evidence="2" id="KW-1015">Disulfide bond</keyword>
<feature type="domain" description="PITH" evidence="4">
    <location>
        <begin position="130"/>
        <end position="331"/>
    </location>
</feature>
<dbReference type="PROSITE" id="PS51352">
    <property type="entry name" value="THIOREDOXIN_2"/>
    <property type="match status" value="1"/>
</dbReference>
<evidence type="ECO:0000259" key="4">
    <source>
        <dbReference type="PROSITE" id="PS51532"/>
    </source>
</evidence>
<dbReference type="Gene3D" id="3.40.30.10">
    <property type="entry name" value="Glutaredoxin"/>
    <property type="match status" value="1"/>
</dbReference>
<comment type="similarity">
    <text evidence="1">Belongs to the thioredoxin family.</text>
</comment>
<dbReference type="Gene3D" id="2.60.120.470">
    <property type="entry name" value="PITH domain"/>
    <property type="match status" value="1"/>
</dbReference>
<dbReference type="HOGENOM" id="CLU_072377_0_0_1"/>
<reference evidence="5 6" key="1">
    <citation type="submission" date="2014-02" db="EMBL/GenBank/DDBJ databases">
        <title>The Genome Sequence of Trichophyton interdigitale MR816.</title>
        <authorList>
            <consortium name="The Broad Institute Genomics Platform"/>
            <person name="Cuomo C.A."/>
            <person name="White T.C."/>
            <person name="Graser Y."/>
            <person name="Martinez-Rossi N."/>
            <person name="Heitman J."/>
            <person name="Young S.K."/>
            <person name="Zeng Q."/>
            <person name="Gargeya S."/>
            <person name="Abouelleil A."/>
            <person name="Alvarado L."/>
            <person name="Chapman S.B."/>
            <person name="Gainer-Dewar J."/>
            <person name="Goldberg J."/>
            <person name="Griggs A."/>
            <person name="Gujja S."/>
            <person name="Hansen M."/>
            <person name="Howarth C."/>
            <person name="Imamovic A."/>
            <person name="Larimer J."/>
            <person name="Martinez D."/>
            <person name="Murphy C."/>
            <person name="Pearson M.D."/>
            <person name="Persinoti G."/>
            <person name="Poon T."/>
            <person name="Priest M."/>
            <person name="Roberts A.D."/>
            <person name="Saif S."/>
            <person name="Shea T.D."/>
            <person name="Sykes S.N."/>
            <person name="Wortman J."/>
            <person name="Nusbaum C."/>
            <person name="Birren B."/>
        </authorList>
    </citation>
    <scope>NUCLEOTIDE SEQUENCE [LARGE SCALE GENOMIC DNA]</scope>
    <source>
        <strain evidence="5 6">MR816</strain>
    </source>
</reference>
<protein>
    <submittedName>
        <fullName evidence="5">Thioredoxin</fullName>
    </submittedName>
</protein>
<dbReference type="InterPro" id="IPR017937">
    <property type="entry name" value="Thioredoxin_CS"/>
</dbReference>
<dbReference type="Proteomes" id="UP000024533">
    <property type="component" value="Unassembled WGS sequence"/>
</dbReference>
<evidence type="ECO:0000256" key="2">
    <source>
        <dbReference type="ARBA" id="ARBA00023157"/>
    </source>
</evidence>
<dbReference type="PANTHER" id="PTHR46115">
    <property type="entry name" value="THIOREDOXIN-LIKE PROTEIN 1"/>
    <property type="match status" value="1"/>
</dbReference>
<dbReference type="InterPro" id="IPR008979">
    <property type="entry name" value="Galactose-bd-like_sf"/>
</dbReference>
<dbReference type="Pfam" id="PF06201">
    <property type="entry name" value="PITH"/>
    <property type="match status" value="1"/>
</dbReference>
<dbReference type="InterPro" id="IPR013766">
    <property type="entry name" value="Thioredoxin_domain"/>
</dbReference>
<dbReference type="SUPFAM" id="SSF52833">
    <property type="entry name" value="Thioredoxin-like"/>
    <property type="match status" value="1"/>
</dbReference>
<dbReference type="GO" id="GO:0005737">
    <property type="term" value="C:cytoplasm"/>
    <property type="evidence" value="ECO:0007669"/>
    <property type="project" value="UniProtKB-ARBA"/>
</dbReference>
<dbReference type="CDD" id="cd02947">
    <property type="entry name" value="TRX_family"/>
    <property type="match status" value="1"/>
</dbReference>
<evidence type="ECO:0000313" key="6">
    <source>
        <dbReference type="Proteomes" id="UP000024533"/>
    </source>
</evidence>
<accession>A0A059J1D4</accession>
<dbReference type="AlphaFoldDB" id="A0A059J1D4"/>
<dbReference type="STRING" id="1215338.A0A059J1D4"/>